<protein>
    <recommendedName>
        <fullName evidence="4">Ankyrin repeat protein</fullName>
    </recommendedName>
</protein>
<proteinExistence type="predicted"/>
<feature type="region of interest" description="Disordered" evidence="1">
    <location>
        <begin position="380"/>
        <end position="464"/>
    </location>
</feature>
<dbReference type="Proteomes" id="UP000054908">
    <property type="component" value="Unassembled WGS sequence"/>
</dbReference>
<feature type="compositionally biased region" description="Basic and acidic residues" evidence="1">
    <location>
        <begin position="380"/>
        <end position="393"/>
    </location>
</feature>
<dbReference type="Gene3D" id="1.25.40.20">
    <property type="entry name" value="Ankyrin repeat-containing domain"/>
    <property type="match status" value="1"/>
</dbReference>
<evidence type="ECO:0000256" key="1">
    <source>
        <dbReference type="SAM" id="MobiDB-lite"/>
    </source>
</evidence>
<organism evidence="2 3">
    <name type="scientific">Legionella maceachernii</name>
    <dbReference type="NCBI Taxonomy" id="466"/>
    <lineage>
        <taxon>Bacteria</taxon>
        <taxon>Pseudomonadati</taxon>
        <taxon>Pseudomonadota</taxon>
        <taxon>Gammaproteobacteria</taxon>
        <taxon>Legionellales</taxon>
        <taxon>Legionellaceae</taxon>
        <taxon>Legionella</taxon>
    </lineage>
</organism>
<name>A0A0W0W4D2_9GAMM</name>
<keyword evidence="3" id="KW-1185">Reference proteome</keyword>
<accession>A0A0W0W4D2</accession>
<dbReference type="PATRIC" id="fig|466.6.peg.1520"/>
<dbReference type="EMBL" id="LNYL01000033">
    <property type="protein sequence ID" value="KTD27194.1"/>
    <property type="molecule type" value="Genomic_DNA"/>
</dbReference>
<evidence type="ECO:0008006" key="4">
    <source>
        <dbReference type="Google" id="ProtNLM"/>
    </source>
</evidence>
<feature type="compositionally biased region" description="Low complexity" evidence="1">
    <location>
        <begin position="394"/>
        <end position="407"/>
    </location>
</feature>
<dbReference type="RefSeq" id="WP_058452210.1">
    <property type="nucleotide sequence ID" value="NZ_CAAAIB010000013.1"/>
</dbReference>
<gene>
    <name evidence="2" type="ORF">Lmac_1442</name>
</gene>
<reference evidence="2 3" key="1">
    <citation type="submission" date="2015-11" db="EMBL/GenBank/DDBJ databases">
        <title>Genomic analysis of 38 Legionella species identifies large and diverse effector repertoires.</title>
        <authorList>
            <person name="Burstein D."/>
            <person name="Amaro F."/>
            <person name="Zusman T."/>
            <person name="Lifshitz Z."/>
            <person name="Cohen O."/>
            <person name="Gilbert J.A."/>
            <person name="Pupko T."/>
            <person name="Shuman H.A."/>
            <person name="Segal G."/>
        </authorList>
    </citation>
    <scope>NUCLEOTIDE SEQUENCE [LARGE SCALE GENOMIC DNA]</scope>
    <source>
        <strain evidence="2 3">PX-1-G2-E2</strain>
    </source>
</reference>
<dbReference type="SUPFAM" id="SSF48403">
    <property type="entry name" value="Ankyrin repeat"/>
    <property type="match status" value="1"/>
</dbReference>
<dbReference type="InterPro" id="IPR036770">
    <property type="entry name" value="Ankyrin_rpt-contain_sf"/>
</dbReference>
<comment type="caution">
    <text evidence="2">The sequence shown here is derived from an EMBL/GenBank/DDBJ whole genome shotgun (WGS) entry which is preliminary data.</text>
</comment>
<evidence type="ECO:0000313" key="2">
    <source>
        <dbReference type="EMBL" id="KTD27194.1"/>
    </source>
</evidence>
<dbReference type="AlphaFoldDB" id="A0A0W0W4D2"/>
<evidence type="ECO:0000313" key="3">
    <source>
        <dbReference type="Proteomes" id="UP000054908"/>
    </source>
</evidence>
<feature type="compositionally biased region" description="Basic and acidic residues" evidence="1">
    <location>
        <begin position="415"/>
        <end position="432"/>
    </location>
</feature>
<sequence>MNETGNNLTDHLFKLIDIEDNVLRDQEIANFLEAEKQMRSSSLDTSAFRLQFLFRQPQDKSPRSLTTLLAYAIKKHVSLDSLKLLTEAVLSIYCESEVLESSSEIEKEEVNKKNQQLIEMKQKIFMNALSYASSSGYLEAAEFFLAHTQVNIDGAFDNGVVWYEERISHPVHIALKTNNRDMIRTYLCYVHNFEITNGKTPLNYASFANSIPELEGYSATISAARALSNAQAAYYSNNTAKMFAAFSSACDADIDFVIKYLEHHLTICNENADADNEPLREYRHLLAFINIFNSIYTFSSSEKVDSSQADNPHLNEFRHNVVLSLLAHRCGTASSLFKDETTRSAYLANLLKGTEVAKRFSEMPGKDPQSPSNLLARTLEEQQQTEKKEHEDLSNLLNSNAPSLRSNITSILTAKQEDKTPSDKQDKEEDSSVKGLGNHPSGMFAIKPKRRHSFSGIGGQPDPTYDALLANPLSQMNI</sequence>